<dbReference type="GO" id="GO:0051539">
    <property type="term" value="F:4 iron, 4 sulfur cluster binding"/>
    <property type="evidence" value="ECO:0007669"/>
    <property type="project" value="UniProtKB-UniRule"/>
</dbReference>
<evidence type="ECO:0000256" key="6">
    <source>
        <dbReference type="ARBA" id="ARBA00023014"/>
    </source>
</evidence>
<dbReference type="PANTHER" id="PTHR42836">
    <property type="entry name" value="7-CARBOXY-7-DEAZAGUANINE SYNTHASE"/>
    <property type="match status" value="1"/>
</dbReference>
<feature type="binding site" evidence="8">
    <location>
        <position position="32"/>
    </location>
    <ligand>
        <name>substrate</name>
    </ligand>
</feature>
<dbReference type="PROSITE" id="PS51918">
    <property type="entry name" value="RADICAL_SAM"/>
    <property type="match status" value="1"/>
</dbReference>
<dbReference type="InterPro" id="IPR024924">
    <property type="entry name" value="7-CO-7-deazaguanine_synth-like"/>
</dbReference>
<comment type="cofactor">
    <cofactor evidence="8">
        <name>Mg(2+)</name>
        <dbReference type="ChEBI" id="CHEBI:18420"/>
    </cofactor>
</comment>
<feature type="binding site" evidence="8">
    <location>
        <position position="40"/>
    </location>
    <ligand>
        <name>[4Fe-4S] cluster</name>
        <dbReference type="ChEBI" id="CHEBI:49883"/>
        <note>4Fe-4S-S-AdoMet</note>
    </ligand>
</feature>
<keyword evidence="8" id="KW-0671">Queuosine biosynthesis</keyword>
<evidence type="ECO:0000313" key="10">
    <source>
        <dbReference type="EMBL" id="PIQ88606.1"/>
    </source>
</evidence>
<dbReference type="GO" id="GO:1904047">
    <property type="term" value="F:S-adenosyl-L-methionine binding"/>
    <property type="evidence" value="ECO:0007669"/>
    <property type="project" value="UniProtKB-UniRule"/>
</dbReference>
<sequence length="228" mass="26223">MIRPSITGKVSEVFSSIQGEGLYTGARQIFIRLYGCNLKCAFCDTNMPGYEKYTPEELCDMILKFERNYHSVSITGGEPLMQKDFVKEALKLLKKEGIKTYLETNGILYKELSEVIDYLDIIAMDFKLPTSGKHDEYWDEHREFLKIASKKEVFVKCIVCLSTHHEDMEEVITLIKDSGKDIPLIIQPNTFELSQRLIDKAKACQDSLFNVSSDVRIIPQVHKYLLVH</sequence>
<comment type="subunit">
    <text evidence="8">Homodimer.</text>
</comment>
<comment type="similarity">
    <text evidence="8">Belongs to the radical SAM superfamily. 7-carboxy-7-deazaguanine synthase family.</text>
</comment>
<comment type="function">
    <text evidence="8">Catalyzes the complex heterocyclic radical-mediated conversion of 6-carboxy-5,6,7,8-tetrahydropterin (CPH4) to 7-carboxy-7-deazaguanine (CDG), a step common to the biosynthetic pathways of all 7-deazapurine-containing compounds.</text>
</comment>
<dbReference type="GO" id="GO:0016840">
    <property type="term" value="F:carbon-nitrogen lyase activity"/>
    <property type="evidence" value="ECO:0007669"/>
    <property type="project" value="UniProtKB-UniRule"/>
</dbReference>
<dbReference type="SFLD" id="SFLDS00029">
    <property type="entry name" value="Radical_SAM"/>
    <property type="match status" value="1"/>
</dbReference>
<dbReference type="Gene3D" id="3.20.20.70">
    <property type="entry name" value="Aldolase class I"/>
    <property type="match status" value="1"/>
</dbReference>
<dbReference type="CDD" id="cd01335">
    <property type="entry name" value="Radical_SAM"/>
    <property type="match status" value="1"/>
</dbReference>
<dbReference type="PANTHER" id="PTHR42836:SF1">
    <property type="entry name" value="7-CARBOXY-7-DEAZAGUANINE SYNTHASE"/>
    <property type="match status" value="1"/>
</dbReference>
<comment type="cofactor">
    <cofactor evidence="8">
        <name>S-adenosyl-L-methionine</name>
        <dbReference type="ChEBI" id="CHEBI:59789"/>
    </cofactor>
    <text evidence="8">Binds 1 S-adenosyl-L-methionine per subunit.</text>
</comment>
<evidence type="ECO:0000256" key="7">
    <source>
        <dbReference type="ARBA" id="ARBA00023239"/>
    </source>
</evidence>
<proteinExistence type="inferred from homology"/>
<evidence type="ECO:0000259" key="9">
    <source>
        <dbReference type="PROSITE" id="PS51918"/>
    </source>
</evidence>
<keyword evidence="2 8" id="KW-0949">S-adenosyl-L-methionine</keyword>
<feature type="binding site" evidence="8">
    <location>
        <position position="77"/>
    </location>
    <ligand>
        <name>S-adenosyl-L-methionine</name>
        <dbReference type="ChEBI" id="CHEBI:59789"/>
    </ligand>
</feature>
<feature type="binding site" evidence="8">
    <location>
        <position position="36"/>
    </location>
    <ligand>
        <name>[4Fe-4S] cluster</name>
        <dbReference type="ChEBI" id="CHEBI:49883"/>
        <note>4Fe-4S-S-AdoMet</note>
    </ligand>
</feature>
<dbReference type="InterPro" id="IPR013785">
    <property type="entry name" value="Aldolase_TIM"/>
</dbReference>
<feature type="binding site" evidence="8">
    <location>
        <begin position="17"/>
        <end position="19"/>
    </location>
    <ligand>
        <name>substrate</name>
    </ligand>
</feature>
<comment type="caution">
    <text evidence="8">Lacks conserved residue(s) required for the propagation of feature annotation.</text>
</comment>
<feature type="domain" description="Radical SAM core" evidence="9">
    <location>
        <begin position="23"/>
        <end position="228"/>
    </location>
</feature>
<evidence type="ECO:0000256" key="1">
    <source>
        <dbReference type="ARBA" id="ARBA00022485"/>
    </source>
</evidence>
<comment type="catalytic activity">
    <reaction evidence="8">
        <text>6-carboxy-5,6,7,8-tetrahydropterin + H(+) = 7-carboxy-7-carbaguanine + NH4(+)</text>
        <dbReference type="Rhea" id="RHEA:27974"/>
        <dbReference type="ChEBI" id="CHEBI:15378"/>
        <dbReference type="ChEBI" id="CHEBI:28938"/>
        <dbReference type="ChEBI" id="CHEBI:61032"/>
        <dbReference type="ChEBI" id="CHEBI:61036"/>
        <dbReference type="EC" id="4.3.99.3"/>
    </reaction>
</comment>
<evidence type="ECO:0000256" key="4">
    <source>
        <dbReference type="ARBA" id="ARBA00022842"/>
    </source>
</evidence>
<name>A0A2H0LW68_9BACT</name>
<keyword evidence="6 8" id="KW-0411">Iron-sulfur</keyword>
<organism evidence="10 11">
    <name type="scientific">Candidatus Ghiorseimicrobium undicola</name>
    <dbReference type="NCBI Taxonomy" id="1974746"/>
    <lineage>
        <taxon>Bacteria</taxon>
        <taxon>Pseudomonadati</taxon>
        <taxon>Candidatus Omnitrophota</taxon>
        <taxon>Candidatus Ghiorseimicrobium</taxon>
    </lineage>
</organism>
<dbReference type="EMBL" id="PCWA01000096">
    <property type="protein sequence ID" value="PIQ88606.1"/>
    <property type="molecule type" value="Genomic_DNA"/>
</dbReference>
<dbReference type="InterPro" id="IPR058240">
    <property type="entry name" value="rSAM_sf"/>
</dbReference>
<evidence type="ECO:0000256" key="2">
    <source>
        <dbReference type="ARBA" id="ARBA00022691"/>
    </source>
</evidence>
<dbReference type="UniPathway" id="UPA00391"/>
<keyword evidence="3 8" id="KW-0479">Metal-binding</keyword>
<dbReference type="GO" id="GO:0008616">
    <property type="term" value="P:tRNA queuosine(34) biosynthetic process"/>
    <property type="evidence" value="ECO:0007669"/>
    <property type="project" value="UniProtKB-UniRule"/>
</dbReference>
<dbReference type="AlphaFoldDB" id="A0A2H0LW68"/>
<keyword evidence="7 8" id="KW-0456">Lyase</keyword>
<keyword evidence="4 8" id="KW-0460">Magnesium</keyword>
<comment type="caution">
    <text evidence="10">The sequence shown here is derived from an EMBL/GenBank/DDBJ whole genome shotgun (WGS) entry which is preliminary data.</text>
</comment>
<dbReference type="EC" id="4.3.99.3" evidence="8"/>
<comment type="pathway">
    <text evidence="8">Purine metabolism; 7-cyano-7-deazaguanine biosynthesis.</text>
</comment>
<dbReference type="Proteomes" id="UP000229641">
    <property type="component" value="Unassembled WGS sequence"/>
</dbReference>
<evidence type="ECO:0000256" key="5">
    <source>
        <dbReference type="ARBA" id="ARBA00023004"/>
    </source>
</evidence>
<keyword evidence="1 8" id="KW-0004">4Fe-4S</keyword>
<feature type="binding site" evidence="8">
    <location>
        <position position="43"/>
    </location>
    <ligand>
        <name>[4Fe-4S] cluster</name>
        <dbReference type="ChEBI" id="CHEBI:49883"/>
        <note>4Fe-4S-S-AdoMet</note>
    </ligand>
</feature>
<dbReference type="PIRSF" id="PIRSF000370">
    <property type="entry name" value="QueE"/>
    <property type="match status" value="1"/>
</dbReference>
<evidence type="ECO:0000313" key="11">
    <source>
        <dbReference type="Proteomes" id="UP000229641"/>
    </source>
</evidence>
<comment type="cofactor">
    <cofactor evidence="8">
        <name>[4Fe-4S] cluster</name>
        <dbReference type="ChEBI" id="CHEBI:49883"/>
    </cofactor>
    <text evidence="8">Binds 1 [4Fe-4S] cluster. The cluster is coordinated with 3 cysteines and an exchangeable S-adenosyl-L-methionine.</text>
</comment>
<feature type="binding site" evidence="8">
    <location>
        <position position="75"/>
    </location>
    <ligand>
        <name>substrate</name>
    </ligand>
</feature>
<protein>
    <recommendedName>
        <fullName evidence="8">7-carboxy-7-deazaguanine synthase</fullName>
        <shortName evidence="8">CDG synthase</shortName>
        <ecNumber evidence="8">4.3.99.3</ecNumber>
    </recommendedName>
    <alternativeName>
        <fullName evidence="8">Queuosine biosynthesis protein QueE</fullName>
    </alternativeName>
</protein>
<dbReference type="SUPFAM" id="SSF102114">
    <property type="entry name" value="Radical SAM enzymes"/>
    <property type="match status" value="1"/>
</dbReference>
<gene>
    <name evidence="8" type="primary">queE</name>
    <name evidence="10" type="ORF">COV72_07695</name>
</gene>
<feature type="binding site" evidence="8">
    <location>
        <begin position="42"/>
        <end position="44"/>
    </location>
    <ligand>
        <name>S-adenosyl-L-methionine</name>
        <dbReference type="ChEBI" id="CHEBI:59789"/>
    </ligand>
</feature>
<keyword evidence="5 8" id="KW-0408">Iron</keyword>
<reference evidence="10 11" key="1">
    <citation type="submission" date="2017-09" db="EMBL/GenBank/DDBJ databases">
        <title>Depth-based differentiation of microbial function through sediment-hosted aquifers and enrichment of novel symbionts in the deep terrestrial subsurface.</title>
        <authorList>
            <person name="Probst A.J."/>
            <person name="Ladd B."/>
            <person name="Jarett J.K."/>
            <person name="Geller-Mcgrath D.E."/>
            <person name="Sieber C.M."/>
            <person name="Emerson J.B."/>
            <person name="Anantharaman K."/>
            <person name="Thomas B.C."/>
            <person name="Malmstrom R."/>
            <person name="Stieglmeier M."/>
            <person name="Klingl A."/>
            <person name="Woyke T."/>
            <person name="Ryan C.M."/>
            <person name="Banfield J.F."/>
        </authorList>
    </citation>
    <scope>NUCLEOTIDE SEQUENCE [LARGE SCALE GENOMIC DNA]</scope>
    <source>
        <strain evidence="10">CG11_big_fil_rev_8_21_14_0_20_42_13</strain>
    </source>
</reference>
<dbReference type="HAMAP" id="MF_00917">
    <property type="entry name" value="QueE"/>
    <property type="match status" value="1"/>
</dbReference>
<accession>A0A2H0LW68</accession>
<dbReference type="GO" id="GO:0000287">
    <property type="term" value="F:magnesium ion binding"/>
    <property type="evidence" value="ECO:0007669"/>
    <property type="project" value="UniProtKB-UniRule"/>
</dbReference>
<evidence type="ECO:0000256" key="3">
    <source>
        <dbReference type="ARBA" id="ARBA00022723"/>
    </source>
</evidence>
<feature type="binding site" evidence="8">
    <location>
        <position position="45"/>
    </location>
    <ligand>
        <name>Mg(2+)</name>
        <dbReference type="ChEBI" id="CHEBI:18420"/>
    </ligand>
</feature>
<dbReference type="Pfam" id="PF04055">
    <property type="entry name" value="Radical_SAM"/>
    <property type="match status" value="1"/>
</dbReference>
<evidence type="ECO:0000256" key="8">
    <source>
        <dbReference type="HAMAP-Rule" id="MF_00917"/>
    </source>
</evidence>
<dbReference type="InterPro" id="IPR007197">
    <property type="entry name" value="rSAM"/>
</dbReference>